<evidence type="ECO:0000256" key="1">
    <source>
        <dbReference type="SAM" id="SignalP"/>
    </source>
</evidence>
<sequence length="540" mass="58390">MNQLPPFPRNGRVFHRHTGARFVALSFAGLLFAAPALAQTTPAAAPKRTSGMSVQDQLDMDITPLPTGYGAVFVPSPAGRLPGASVLVQYDGETVARGYIGERIPVPPGQYRVLVGSGPEALRASSEVTVVKGMTVTAAQNFGVLRVSLVDDRKAPIEDKFVVASADGARVYGPVSTSVDKAAKPEALILPPGRYILALGTNPNATVNSIAMQVGGGELIEYRVVVEDGKIVRTEFGRPEAEYEPSPWRVQWVVGGDVSFAQRMNQFSTYNGDVFMAGGFTSFEGAYDSGRHLAQLNVGIDEMVLSLTSPVEQAFPLRKVVDEVSAELLYNYRVVGILGPYAHAMGYTTLFNTTYRDEQPYRATTRDAQGKVVKQGEYFAGDELETFAGGFPLFVQEGAGFGTRVDFLGITLGIRAGAAMRQSFYGGGRYVQGRSGANLDLITLPDAFDYGAEASGLVGFTLFKVLSVKSRLDLFVDSDQFSGFLGATYRPIYRWDNIASLRLSRFASVVYTAVLRRDAAAVVPNQFAHTFRLRLQAAIF</sequence>
<gene>
    <name evidence="2" type="ORF">E8A74_03365</name>
</gene>
<dbReference type="OrthoDB" id="9817033at2"/>
<evidence type="ECO:0000313" key="3">
    <source>
        <dbReference type="Proteomes" id="UP000309215"/>
    </source>
</evidence>
<name>A0A4U1JJC6_9BACT</name>
<keyword evidence="1" id="KW-0732">Signal</keyword>
<dbReference type="AlphaFoldDB" id="A0A4U1JJC6"/>
<feature type="signal peptide" evidence="1">
    <location>
        <begin position="1"/>
        <end position="38"/>
    </location>
</feature>
<protein>
    <submittedName>
        <fullName evidence="2">Uncharacterized protein</fullName>
    </submittedName>
</protein>
<keyword evidence="3" id="KW-1185">Reference proteome</keyword>
<reference evidence="2 3" key="1">
    <citation type="submission" date="2019-04" db="EMBL/GenBank/DDBJ databases">
        <authorList>
            <person name="Li Y."/>
            <person name="Wang J."/>
        </authorList>
    </citation>
    <scope>NUCLEOTIDE SEQUENCE [LARGE SCALE GENOMIC DNA]</scope>
    <source>
        <strain evidence="2 3">DSM 14668</strain>
    </source>
</reference>
<accession>A0A4U1JJC6</accession>
<dbReference type="EMBL" id="SSMQ01000002">
    <property type="protein sequence ID" value="TKD12799.1"/>
    <property type="molecule type" value="Genomic_DNA"/>
</dbReference>
<feature type="chain" id="PRO_5020513001" evidence="1">
    <location>
        <begin position="39"/>
        <end position="540"/>
    </location>
</feature>
<evidence type="ECO:0000313" key="2">
    <source>
        <dbReference type="EMBL" id="TKD12799.1"/>
    </source>
</evidence>
<proteinExistence type="predicted"/>
<dbReference type="RefSeq" id="WP_136927437.1">
    <property type="nucleotide sequence ID" value="NZ_SSMQ01000002.1"/>
</dbReference>
<organism evidence="2 3">
    <name type="scientific">Polyangium fumosum</name>
    <dbReference type="NCBI Taxonomy" id="889272"/>
    <lineage>
        <taxon>Bacteria</taxon>
        <taxon>Pseudomonadati</taxon>
        <taxon>Myxococcota</taxon>
        <taxon>Polyangia</taxon>
        <taxon>Polyangiales</taxon>
        <taxon>Polyangiaceae</taxon>
        <taxon>Polyangium</taxon>
    </lineage>
</organism>
<dbReference type="Proteomes" id="UP000309215">
    <property type="component" value="Unassembled WGS sequence"/>
</dbReference>
<comment type="caution">
    <text evidence="2">The sequence shown here is derived from an EMBL/GenBank/DDBJ whole genome shotgun (WGS) entry which is preliminary data.</text>
</comment>